<evidence type="ECO:0000313" key="3">
    <source>
        <dbReference type="Proteomes" id="UP000253083"/>
    </source>
</evidence>
<sequence>MPKRRNTSYSSVYRHFFRHIFLLGMATTLIACVSHAPVSRPTEGQSKTALPTFNQQLFTEISLIEPGAITSLSAPQKAHFLNYFNAPINQQTPPHERVANYLGIILDQFKYSEKTLTAEKALQSMSGNCLSLVLVTDAFAKLSGINIEYQLLEQNPVYSLDNDLLIRSDHMRSVIHGPWVESAEGAFRSNSSIRIDYFQTDGLSYIDQIPSHEKDSMYYSNKAVEYAAERQYNLAFSHAKHALSINPNSLSALNTLGILHRRLGDNVTAESIYQYGSQRHPSKAIFLRNLSTILKSEKRFEELAAVSEEIKKLNSNKLAEFIRAGQEAEQQQDYGVAVLNYRRALAIAPDLHELHLYSAVANFKNGANVSAEKDFFRAIKTAENDPAKKLYEKKLTALQSSQSRKEY</sequence>
<dbReference type="Proteomes" id="UP000253083">
    <property type="component" value="Unassembled WGS sequence"/>
</dbReference>
<reference evidence="2 3" key="1">
    <citation type="submission" date="2018-06" db="EMBL/GenBank/DDBJ databases">
        <title>Genomic Encyclopedia of Type Strains, Phase IV (KMG-IV): sequencing the most valuable type-strain genomes for metagenomic binning, comparative biology and taxonomic classification.</title>
        <authorList>
            <person name="Goeker M."/>
        </authorList>
    </citation>
    <scope>NUCLEOTIDE SEQUENCE [LARGE SCALE GENOMIC DNA]</scope>
    <source>
        <strain evidence="2 3">DSM 24032</strain>
    </source>
</reference>
<dbReference type="InterPro" id="IPR019734">
    <property type="entry name" value="TPR_rpt"/>
</dbReference>
<dbReference type="SUPFAM" id="SSF48452">
    <property type="entry name" value="TPR-like"/>
    <property type="match status" value="1"/>
</dbReference>
<dbReference type="AlphaFoldDB" id="A0A395JIF3"/>
<evidence type="ECO:0000256" key="1">
    <source>
        <dbReference type="SAM" id="Phobius"/>
    </source>
</evidence>
<dbReference type="RefSeq" id="WP_113954892.1">
    <property type="nucleotide sequence ID" value="NZ_QNRT01000003.1"/>
</dbReference>
<organism evidence="2 3">
    <name type="scientific">Arenicella xantha</name>
    <dbReference type="NCBI Taxonomy" id="644221"/>
    <lineage>
        <taxon>Bacteria</taxon>
        <taxon>Pseudomonadati</taxon>
        <taxon>Pseudomonadota</taxon>
        <taxon>Gammaproteobacteria</taxon>
        <taxon>Arenicellales</taxon>
        <taxon>Arenicellaceae</taxon>
        <taxon>Arenicella</taxon>
    </lineage>
</organism>
<name>A0A395JIF3_9GAMM</name>
<dbReference type="EMBL" id="QNRT01000003">
    <property type="protein sequence ID" value="RBP49907.1"/>
    <property type="molecule type" value="Genomic_DNA"/>
</dbReference>
<proteinExistence type="predicted"/>
<keyword evidence="3" id="KW-1185">Reference proteome</keyword>
<gene>
    <name evidence="2" type="ORF">DFR28_103339</name>
</gene>
<comment type="caution">
    <text evidence="2">The sequence shown here is derived from an EMBL/GenBank/DDBJ whole genome shotgun (WGS) entry which is preliminary data.</text>
</comment>
<dbReference type="InterPro" id="IPR011990">
    <property type="entry name" value="TPR-like_helical_dom_sf"/>
</dbReference>
<keyword evidence="1" id="KW-1133">Transmembrane helix</keyword>
<dbReference type="OrthoDB" id="6254323at2"/>
<dbReference type="SMART" id="SM00028">
    <property type="entry name" value="TPR"/>
    <property type="match status" value="4"/>
</dbReference>
<accession>A0A395JIF3</accession>
<protein>
    <submittedName>
        <fullName evidence="2">Uncharacterized protein</fullName>
    </submittedName>
</protein>
<keyword evidence="1" id="KW-0472">Membrane</keyword>
<dbReference type="InParanoid" id="A0A395JIF3"/>
<evidence type="ECO:0000313" key="2">
    <source>
        <dbReference type="EMBL" id="RBP49907.1"/>
    </source>
</evidence>
<feature type="transmembrane region" description="Helical" evidence="1">
    <location>
        <begin position="20"/>
        <end position="38"/>
    </location>
</feature>
<dbReference type="Gene3D" id="1.25.40.10">
    <property type="entry name" value="Tetratricopeptide repeat domain"/>
    <property type="match status" value="2"/>
</dbReference>
<keyword evidence="1" id="KW-0812">Transmembrane</keyword>
<dbReference type="PROSITE" id="PS51257">
    <property type="entry name" value="PROKAR_LIPOPROTEIN"/>
    <property type="match status" value="1"/>
</dbReference>